<evidence type="ECO:0000313" key="5">
    <source>
        <dbReference type="Proteomes" id="UP000483820"/>
    </source>
</evidence>
<evidence type="ECO:0000313" key="2">
    <source>
        <dbReference type="EMBL" id="EFP01145.1"/>
    </source>
</evidence>
<organism evidence="4">
    <name type="scientific">Caenorhabditis remanei</name>
    <name type="common">Caenorhabditis vulgaris</name>
    <dbReference type="NCBI Taxonomy" id="31234"/>
    <lineage>
        <taxon>Eukaryota</taxon>
        <taxon>Metazoa</taxon>
        <taxon>Ecdysozoa</taxon>
        <taxon>Nematoda</taxon>
        <taxon>Chromadorea</taxon>
        <taxon>Rhabditida</taxon>
        <taxon>Rhabditina</taxon>
        <taxon>Rhabditomorpha</taxon>
        <taxon>Rhabditoidea</taxon>
        <taxon>Rhabditidae</taxon>
        <taxon>Peloderinae</taxon>
        <taxon>Caenorhabditis</taxon>
    </lineage>
</organism>
<reference evidence="2" key="1">
    <citation type="submission" date="2007-07" db="EMBL/GenBank/DDBJ databases">
        <title>PCAP assembly of the Caenorhabditis remanei genome.</title>
        <authorList>
            <consortium name="The Caenorhabditis remanei Sequencing Consortium"/>
            <person name="Wilson R.K."/>
        </authorList>
    </citation>
    <scope>NUCLEOTIDE SEQUENCE [LARGE SCALE GENOMIC DNA]</scope>
    <source>
        <strain evidence="2">PB4641</strain>
    </source>
</reference>
<dbReference type="Proteomes" id="UP000008281">
    <property type="component" value="Unassembled WGS sequence"/>
</dbReference>
<protein>
    <submittedName>
        <fullName evidence="2">Uncharacterized protein</fullName>
    </submittedName>
</protein>
<accession>E3NJT1</accession>
<evidence type="ECO:0000256" key="1">
    <source>
        <dbReference type="SAM" id="MobiDB-lite"/>
    </source>
</evidence>
<feature type="compositionally biased region" description="Basic and acidic residues" evidence="1">
    <location>
        <begin position="28"/>
        <end position="43"/>
    </location>
</feature>
<evidence type="ECO:0000313" key="3">
    <source>
        <dbReference type="EMBL" id="KAF1762355.1"/>
    </source>
</evidence>
<dbReference type="HOGENOM" id="CLU_138760_1_0_1"/>
<sequence>MPITRWDNPKAKAPEQDAIKNWSPTTEKTIDDFVKEAAMEPIEKPSFPQKSAYKRKREEKKVESPEDAHKRRVEWLHKRAKESAIPTEEGAVLKPSFIFKDIGPFIVNMCLNCRIFNSTQEPKTVADGMVQMPMALCTVCRAHFNHQRATKFFHFDLPSVKKNYNL</sequence>
<dbReference type="Proteomes" id="UP000483820">
    <property type="component" value="Chromosome III"/>
</dbReference>
<dbReference type="CTD" id="9798286"/>
<dbReference type="KEGG" id="crq:GCK72_022623"/>
<dbReference type="EMBL" id="WUAV01000003">
    <property type="protein sequence ID" value="KAF1762355.1"/>
    <property type="molecule type" value="Genomic_DNA"/>
</dbReference>
<dbReference type="RefSeq" id="XP_003091332.2">
    <property type="nucleotide sequence ID" value="XM_003091284.2"/>
</dbReference>
<proteinExistence type="predicted"/>
<evidence type="ECO:0000313" key="4">
    <source>
        <dbReference type="Proteomes" id="UP000008281"/>
    </source>
</evidence>
<name>E3NJT1_CAERE</name>
<keyword evidence="4" id="KW-1185">Reference proteome</keyword>
<reference evidence="3 5" key="2">
    <citation type="submission" date="2019-12" db="EMBL/GenBank/DDBJ databases">
        <title>Chromosome-level assembly of the Caenorhabditis remanei genome.</title>
        <authorList>
            <person name="Teterina A.A."/>
            <person name="Willis J.H."/>
            <person name="Phillips P.C."/>
        </authorList>
    </citation>
    <scope>NUCLEOTIDE SEQUENCE [LARGE SCALE GENOMIC DNA]</scope>
    <source>
        <strain evidence="3 5">PX506</strain>
        <tissue evidence="3">Whole organism</tissue>
    </source>
</reference>
<feature type="region of interest" description="Disordered" evidence="1">
    <location>
        <begin position="1"/>
        <end position="70"/>
    </location>
</feature>
<dbReference type="InParanoid" id="E3NJT1"/>
<feature type="compositionally biased region" description="Basic and acidic residues" evidence="1">
    <location>
        <begin position="7"/>
        <end position="18"/>
    </location>
</feature>
<gene>
    <name evidence="2" type="ORF">CRE_22711</name>
    <name evidence="3" type="ORF">GCK72_010617</name>
</gene>
<dbReference type="GeneID" id="9798286"/>
<dbReference type="EMBL" id="DS268758">
    <property type="protein sequence ID" value="EFP01145.1"/>
    <property type="molecule type" value="Genomic_DNA"/>
</dbReference>
<feature type="compositionally biased region" description="Basic and acidic residues" evidence="1">
    <location>
        <begin position="59"/>
        <end position="70"/>
    </location>
</feature>
<dbReference type="AlphaFoldDB" id="E3NJT1"/>